<dbReference type="Proteomes" id="UP001295420">
    <property type="component" value="Unassembled WGS sequence"/>
</dbReference>
<dbReference type="RefSeq" id="WP_409932019.1">
    <property type="nucleotide sequence ID" value="NZ_CAKMTQ010000056.1"/>
</dbReference>
<dbReference type="GO" id="GO:0016020">
    <property type="term" value="C:membrane"/>
    <property type="evidence" value="ECO:0007669"/>
    <property type="project" value="UniProtKB-SubCell"/>
</dbReference>
<feature type="transmembrane region" description="Helical" evidence="5">
    <location>
        <begin position="182"/>
        <end position="199"/>
    </location>
</feature>
<evidence type="ECO:0000256" key="1">
    <source>
        <dbReference type="ARBA" id="ARBA00004141"/>
    </source>
</evidence>
<feature type="transmembrane region" description="Helical" evidence="5">
    <location>
        <begin position="211"/>
        <end position="231"/>
    </location>
</feature>
<organism evidence="7 8">
    <name type="scientific">Vibrio owensii</name>
    <dbReference type="NCBI Taxonomy" id="696485"/>
    <lineage>
        <taxon>Bacteria</taxon>
        <taxon>Pseudomonadati</taxon>
        <taxon>Pseudomonadota</taxon>
        <taxon>Gammaproteobacteria</taxon>
        <taxon>Vibrionales</taxon>
        <taxon>Vibrionaceae</taxon>
        <taxon>Vibrio</taxon>
    </lineage>
</organism>
<name>A0AAU9QCK2_9VIBR</name>
<feature type="transmembrane region" description="Helical" evidence="5">
    <location>
        <begin position="109"/>
        <end position="132"/>
    </location>
</feature>
<reference evidence="7" key="1">
    <citation type="submission" date="2022-01" db="EMBL/GenBank/DDBJ databases">
        <authorList>
            <person name="Lagorce A."/>
        </authorList>
    </citation>
    <scope>NUCLEOTIDE SEQUENCE</scope>
    <source>
        <strain evidence="7">Th15_F1_D04</strain>
    </source>
</reference>
<dbReference type="Pfam" id="PF14378">
    <property type="entry name" value="PAP2_3"/>
    <property type="match status" value="1"/>
</dbReference>
<feature type="domain" description="Inositolphosphotransferase Aur1/Ipt1" evidence="6">
    <location>
        <begin position="147"/>
        <end position="353"/>
    </location>
</feature>
<evidence type="ECO:0000256" key="3">
    <source>
        <dbReference type="ARBA" id="ARBA00022989"/>
    </source>
</evidence>
<dbReference type="InterPro" id="IPR026841">
    <property type="entry name" value="Aur1/Ipt1"/>
</dbReference>
<keyword evidence="2 5" id="KW-0812">Transmembrane</keyword>
<feature type="transmembrane region" description="Helical" evidence="5">
    <location>
        <begin position="287"/>
        <end position="310"/>
    </location>
</feature>
<protein>
    <submittedName>
        <fullName evidence="7">Membrane protein</fullName>
    </submittedName>
</protein>
<gene>
    <name evidence="7" type="ORF">THF1D04_60183</name>
</gene>
<dbReference type="InterPro" id="IPR052185">
    <property type="entry name" value="IPC_Synthase-Related"/>
</dbReference>
<feature type="transmembrane region" description="Helical" evidence="5">
    <location>
        <begin position="34"/>
        <end position="54"/>
    </location>
</feature>
<feature type="transmembrane region" description="Helical" evidence="5">
    <location>
        <begin position="66"/>
        <end position="88"/>
    </location>
</feature>
<evidence type="ECO:0000313" key="7">
    <source>
        <dbReference type="EMBL" id="CAH1540215.1"/>
    </source>
</evidence>
<evidence type="ECO:0000256" key="5">
    <source>
        <dbReference type="SAM" id="Phobius"/>
    </source>
</evidence>
<accession>A0AAU9QCK2</accession>
<evidence type="ECO:0000259" key="6">
    <source>
        <dbReference type="Pfam" id="PF14378"/>
    </source>
</evidence>
<keyword evidence="4 5" id="KW-0472">Membrane</keyword>
<comment type="caution">
    <text evidence="7">The sequence shown here is derived from an EMBL/GenBank/DDBJ whole genome shotgun (WGS) entry which is preliminary data.</text>
</comment>
<dbReference type="AlphaFoldDB" id="A0AAU9QCK2"/>
<proteinExistence type="predicted"/>
<feature type="transmembrane region" description="Helical" evidence="5">
    <location>
        <begin position="342"/>
        <end position="361"/>
    </location>
</feature>
<evidence type="ECO:0000256" key="2">
    <source>
        <dbReference type="ARBA" id="ARBA00022692"/>
    </source>
</evidence>
<evidence type="ECO:0000256" key="4">
    <source>
        <dbReference type="ARBA" id="ARBA00023136"/>
    </source>
</evidence>
<evidence type="ECO:0000313" key="8">
    <source>
        <dbReference type="Proteomes" id="UP001295420"/>
    </source>
</evidence>
<feature type="transmembrane region" description="Helical" evidence="5">
    <location>
        <begin position="317"/>
        <end position="336"/>
    </location>
</feature>
<dbReference type="PANTHER" id="PTHR31310">
    <property type="match status" value="1"/>
</dbReference>
<dbReference type="PANTHER" id="PTHR31310:SF7">
    <property type="entry name" value="PA-PHOSPHATASE RELATED-FAMILY PROTEIN DDB_G0268928"/>
    <property type="match status" value="1"/>
</dbReference>
<sequence length="368" mass="42961">MTQESNYKPQREVLDKVYQWCVLLKIEIIKDRFLYLYCLLTTSAIYALTLYYSFPFQYSVNTYFHTLYLATYSAFLIWCTYYYLYLLYKKEKRPTKRFLLKLKSILLPLHQTVAVILLFLTLGVVFANYTFLKFIIPVINPYEFDHALAELDKVLHLGLDPWLITHYVFSSPWASLLLNTAYNLWFFIMWGVLFFFLIYKRQPILRFQFLITFLLTWMLLGSVTATLFSSVGPCYLELLTGDQQFTPLMDTLNAQSQYLEGYGGLSLWALNTQNYLWQAYENQQNGLGAGISALPSMHVSIAILVALSLYRLNKTAGYLAYAFAALIQIGSVHLAWHYAVDGYVSIILTILLWKLVGRFIARFPQWFN</sequence>
<dbReference type="EMBL" id="CAKMTQ010000056">
    <property type="protein sequence ID" value="CAH1540215.1"/>
    <property type="molecule type" value="Genomic_DNA"/>
</dbReference>
<keyword evidence="3 5" id="KW-1133">Transmembrane helix</keyword>
<comment type="subcellular location">
    <subcellularLocation>
        <location evidence="1">Membrane</location>
        <topology evidence="1">Multi-pass membrane protein</topology>
    </subcellularLocation>
</comment>